<dbReference type="EMBL" id="VXIV02001703">
    <property type="protein sequence ID" value="KAF6030476.1"/>
    <property type="molecule type" value="Genomic_DNA"/>
</dbReference>
<dbReference type="InterPro" id="IPR002401">
    <property type="entry name" value="Cyt_P450_E_grp-I"/>
</dbReference>
<comment type="similarity">
    <text evidence="2 9">Belongs to the cytochrome P450 family.</text>
</comment>
<dbReference type="PRINTS" id="PR00463">
    <property type="entry name" value="EP450I"/>
</dbReference>
<comment type="caution">
    <text evidence="10">The sequence shown here is derived from an EMBL/GenBank/DDBJ whole genome shotgun (WGS) entry which is preliminary data.</text>
</comment>
<keyword evidence="11" id="KW-1185">Reference proteome</keyword>
<keyword evidence="5 9" id="KW-0560">Oxidoreductase</keyword>
<dbReference type="GO" id="GO:0016705">
    <property type="term" value="F:oxidoreductase activity, acting on paired donors, with incorporation or reduction of molecular oxygen"/>
    <property type="evidence" value="ECO:0007669"/>
    <property type="project" value="InterPro"/>
</dbReference>
<dbReference type="Pfam" id="PF00067">
    <property type="entry name" value="p450"/>
    <property type="match status" value="1"/>
</dbReference>
<evidence type="ECO:0000256" key="5">
    <source>
        <dbReference type="ARBA" id="ARBA00023002"/>
    </source>
</evidence>
<dbReference type="CDD" id="cd11054">
    <property type="entry name" value="CYP24A1-like"/>
    <property type="match status" value="1"/>
</dbReference>
<organism evidence="10 11">
    <name type="scientific">Bugula neritina</name>
    <name type="common">Brown bryozoan</name>
    <name type="synonym">Sertularia neritina</name>
    <dbReference type="NCBI Taxonomy" id="10212"/>
    <lineage>
        <taxon>Eukaryota</taxon>
        <taxon>Metazoa</taxon>
        <taxon>Spiralia</taxon>
        <taxon>Lophotrochozoa</taxon>
        <taxon>Bryozoa</taxon>
        <taxon>Gymnolaemata</taxon>
        <taxon>Cheilostomatida</taxon>
        <taxon>Flustrina</taxon>
        <taxon>Buguloidea</taxon>
        <taxon>Bugulidae</taxon>
        <taxon>Bugula</taxon>
    </lineage>
</organism>
<gene>
    <name evidence="10" type="ORF">EB796_011211</name>
</gene>
<reference evidence="10" key="1">
    <citation type="submission" date="2020-06" db="EMBL/GenBank/DDBJ databases">
        <title>Draft genome of Bugula neritina, a colonial animal packing powerful symbionts and potential medicines.</title>
        <authorList>
            <person name="Rayko M."/>
        </authorList>
    </citation>
    <scope>NUCLEOTIDE SEQUENCE [LARGE SCALE GENOMIC DNA]</scope>
    <source>
        <strain evidence="10">Kwan_BN1</strain>
    </source>
</reference>
<dbReference type="SUPFAM" id="SSF48264">
    <property type="entry name" value="Cytochrome P450"/>
    <property type="match status" value="1"/>
</dbReference>
<sequence>MDAMDDVAKDTVKLIASSRDSEGIVQDLNDVLFRWSMESVNTFLLDTRLGTLDRDCDGDAMDTVTSIVGVFRCMQKLMFDIPLYKKFRTPMWRTFEKYCEKAVQCSLRIVDERLKELNEQGAIDTDKRQCLVSYLLAAQGLSNFEISVTMMELMVGSVETASNSLMWTLYLLCKNPMCQQKLFNEIKEVIGNDCDEITPDMMNRLKYTKACIKESLRLYPVTFATSRLLNEDIDVLGYHLPAGTHVQANIKSLCQDETVFPDPKSFVPERWLNVRNEDMGVANLVWGHGARMCIGRRLAEQEMYLGLARIISRFQVFYPNTAEPDPVLHTVMTTAKPMSMKFMERSQLEAA</sequence>
<evidence type="ECO:0000256" key="9">
    <source>
        <dbReference type="RuleBase" id="RU000461"/>
    </source>
</evidence>
<dbReference type="InterPro" id="IPR050479">
    <property type="entry name" value="CYP11_CYP27_families"/>
</dbReference>
<evidence type="ECO:0000256" key="4">
    <source>
        <dbReference type="ARBA" id="ARBA00022723"/>
    </source>
</evidence>
<evidence type="ECO:0000313" key="11">
    <source>
        <dbReference type="Proteomes" id="UP000593567"/>
    </source>
</evidence>
<dbReference type="PANTHER" id="PTHR24279">
    <property type="entry name" value="CYTOCHROME P450"/>
    <property type="match status" value="1"/>
</dbReference>
<dbReference type="Proteomes" id="UP000593567">
    <property type="component" value="Unassembled WGS sequence"/>
</dbReference>
<protein>
    <submittedName>
        <fullName evidence="10">Uncharacterized protein</fullName>
    </submittedName>
</protein>
<proteinExistence type="inferred from homology"/>
<dbReference type="Gene3D" id="1.10.630.10">
    <property type="entry name" value="Cytochrome P450"/>
    <property type="match status" value="1"/>
</dbReference>
<dbReference type="InterPro" id="IPR036396">
    <property type="entry name" value="Cyt_P450_sf"/>
</dbReference>
<evidence type="ECO:0000256" key="1">
    <source>
        <dbReference type="ARBA" id="ARBA00001971"/>
    </source>
</evidence>
<dbReference type="InterPro" id="IPR017972">
    <property type="entry name" value="Cyt_P450_CS"/>
</dbReference>
<dbReference type="AlphaFoldDB" id="A0A7J7JYQ0"/>
<dbReference type="PRINTS" id="PR00385">
    <property type="entry name" value="P450"/>
</dbReference>
<evidence type="ECO:0000256" key="3">
    <source>
        <dbReference type="ARBA" id="ARBA00022617"/>
    </source>
</evidence>
<feature type="binding site" description="axial binding residue" evidence="8">
    <location>
        <position position="293"/>
    </location>
    <ligand>
        <name>heme</name>
        <dbReference type="ChEBI" id="CHEBI:30413"/>
    </ligand>
    <ligandPart>
        <name>Fe</name>
        <dbReference type="ChEBI" id="CHEBI:18248"/>
    </ligandPart>
</feature>
<evidence type="ECO:0000313" key="10">
    <source>
        <dbReference type="EMBL" id="KAF6030476.1"/>
    </source>
</evidence>
<dbReference type="InterPro" id="IPR001128">
    <property type="entry name" value="Cyt_P450"/>
</dbReference>
<evidence type="ECO:0000256" key="8">
    <source>
        <dbReference type="PIRSR" id="PIRSR602401-1"/>
    </source>
</evidence>
<dbReference type="PANTHER" id="PTHR24279:SF120">
    <property type="entry name" value="CYTOCHROME P450"/>
    <property type="match status" value="1"/>
</dbReference>
<evidence type="ECO:0000256" key="7">
    <source>
        <dbReference type="ARBA" id="ARBA00023033"/>
    </source>
</evidence>
<dbReference type="GO" id="GO:0004497">
    <property type="term" value="F:monooxygenase activity"/>
    <property type="evidence" value="ECO:0007669"/>
    <property type="project" value="UniProtKB-KW"/>
</dbReference>
<dbReference type="GO" id="GO:0020037">
    <property type="term" value="F:heme binding"/>
    <property type="evidence" value="ECO:0007669"/>
    <property type="project" value="InterPro"/>
</dbReference>
<accession>A0A7J7JYQ0</accession>
<keyword evidence="3 8" id="KW-0349">Heme</keyword>
<keyword evidence="7 9" id="KW-0503">Monooxygenase</keyword>
<dbReference type="GO" id="GO:0005506">
    <property type="term" value="F:iron ion binding"/>
    <property type="evidence" value="ECO:0007669"/>
    <property type="project" value="InterPro"/>
</dbReference>
<name>A0A7J7JYQ0_BUGNE</name>
<dbReference type="OrthoDB" id="3945418at2759"/>
<comment type="cofactor">
    <cofactor evidence="1 8">
        <name>heme</name>
        <dbReference type="ChEBI" id="CHEBI:30413"/>
    </cofactor>
</comment>
<evidence type="ECO:0000256" key="6">
    <source>
        <dbReference type="ARBA" id="ARBA00023004"/>
    </source>
</evidence>
<keyword evidence="4 8" id="KW-0479">Metal-binding</keyword>
<keyword evidence="6 8" id="KW-0408">Iron</keyword>
<dbReference type="PROSITE" id="PS00086">
    <property type="entry name" value="CYTOCHROME_P450"/>
    <property type="match status" value="1"/>
</dbReference>
<evidence type="ECO:0000256" key="2">
    <source>
        <dbReference type="ARBA" id="ARBA00010617"/>
    </source>
</evidence>